<dbReference type="AlphaFoldDB" id="A0A290Z7Y7"/>
<evidence type="ECO:0000313" key="2">
    <source>
        <dbReference type="Proteomes" id="UP000218505"/>
    </source>
</evidence>
<dbReference type="RefSeq" id="WP_096494917.1">
    <property type="nucleotide sequence ID" value="NZ_CP023445.1"/>
</dbReference>
<keyword evidence="2" id="KW-1185">Reference proteome</keyword>
<organism evidence="1 2">
    <name type="scientific">Actinosynnema pretiosum</name>
    <dbReference type="NCBI Taxonomy" id="42197"/>
    <lineage>
        <taxon>Bacteria</taxon>
        <taxon>Bacillati</taxon>
        <taxon>Actinomycetota</taxon>
        <taxon>Actinomycetes</taxon>
        <taxon>Pseudonocardiales</taxon>
        <taxon>Pseudonocardiaceae</taxon>
        <taxon>Actinosynnema</taxon>
    </lineage>
</organism>
<gene>
    <name evidence="1" type="ORF">CNX65_19015</name>
</gene>
<proteinExistence type="predicted"/>
<name>A0A290Z7Y7_9PSEU</name>
<dbReference type="Proteomes" id="UP000218505">
    <property type="component" value="Chromosome"/>
</dbReference>
<reference evidence="1" key="1">
    <citation type="submission" date="2017-09" db="EMBL/GenBank/DDBJ databases">
        <title>Complete Genome Sequence of ansamitocin-producing Bacterium Actinosynnema pretiosum X47.</title>
        <authorList>
            <person name="Cao G."/>
            <person name="Zong G."/>
            <person name="Zhong C."/>
            <person name="Fu J."/>
        </authorList>
    </citation>
    <scope>NUCLEOTIDE SEQUENCE [LARGE SCALE GENOMIC DNA]</scope>
    <source>
        <strain evidence="1">X47</strain>
    </source>
</reference>
<sequence>MSVVTNVMVSADHGDRESVEDFSEWLETNGATHGGGCGSLAEITVLGDNHWGGPKEPECVVWAGALNHAVTRALLDRFAATPWRGPGVVQLMIMEQDRFYFRLWMFQDGELRQITPEGPPVNDDDLLP</sequence>
<protein>
    <submittedName>
        <fullName evidence="1">Squamosa promoter-binding protein 15</fullName>
    </submittedName>
</protein>
<accession>A0A290Z7Y7</accession>
<dbReference type="EMBL" id="CP023445">
    <property type="protein sequence ID" value="ATE55118.1"/>
    <property type="molecule type" value="Genomic_DNA"/>
</dbReference>
<evidence type="ECO:0000313" key="1">
    <source>
        <dbReference type="EMBL" id="ATE55118.1"/>
    </source>
</evidence>
<dbReference type="KEGG" id="apre:CNX65_19015"/>